<feature type="transmembrane region" description="Helical" evidence="7">
    <location>
        <begin position="151"/>
        <end position="169"/>
    </location>
</feature>
<comment type="similarity">
    <text evidence="2">Belongs to the EamA transporter family.</text>
</comment>
<evidence type="ECO:0000313" key="9">
    <source>
        <dbReference type="EMBL" id="GCB30343.1"/>
    </source>
</evidence>
<evidence type="ECO:0000256" key="4">
    <source>
        <dbReference type="ARBA" id="ARBA00022692"/>
    </source>
</evidence>
<feature type="transmembrane region" description="Helical" evidence="7">
    <location>
        <begin position="181"/>
        <end position="198"/>
    </location>
</feature>
<keyword evidence="4 7" id="KW-0812">Transmembrane</keyword>
<comment type="subcellular location">
    <subcellularLocation>
        <location evidence="1">Cell membrane</location>
        <topology evidence="1">Multi-pass membrane protein</topology>
    </subcellularLocation>
</comment>
<keyword evidence="10" id="KW-1185">Reference proteome</keyword>
<dbReference type="PANTHER" id="PTHR42920:SF5">
    <property type="entry name" value="EAMA DOMAIN-CONTAINING PROTEIN"/>
    <property type="match status" value="1"/>
</dbReference>
<dbReference type="OrthoDB" id="9804865at2"/>
<dbReference type="Pfam" id="PF00892">
    <property type="entry name" value="EamA"/>
    <property type="match status" value="2"/>
</dbReference>
<name>A0A401LFM5_9FIRM</name>
<dbReference type="InterPro" id="IPR051258">
    <property type="entry name" value="Diverse_Substrate_Transporter"/>
</dbReference>
<comment type="caution">
    <text evidence="9">The sequence shown here is derived from an EMBL/GenBank/DDBJ whole genome shotgun (WGS) entry which is preliminary data.</text>
</comment>
<dbReference type="GO" id="GO:0005886">
    <property type="term" value="C:plasma membrane"/>
    <property type="evidence" value="ECO:0007669"/>
    <property type="project" value="UniProtKB-SubCell"/>
</dbReference>
<feature type="transmembrane region" description="Helical" evidence="7">
    <location>
        <begin position="125"/>
        <end position="145"/>
    </location>
</feature>
<evidence type="ECO:0000256" key="7">
    <source>
        <dbReference type="SAM" id="Phobius"/>
    </source>
</evidence>
<dbReference type="Proteomes" id="UP000287361">
    <property type="component" value="Unassembled WGS sequence"/>
</dbReference>
<feature type="transmembrane region" description="Helical" evidence="7">
    <location>
        <begin position="68"/>
        <end position="91"/>
    </location>
</feature>
<evidence type="ECO:0000256" key="1">
    <source>
        <dbReference type="ARBA" id="ARBA00004651"/>
    </source>
</evidence>
<accession>A0A401LFM5</accession>
<evidence type="ECO:0000313" key="10">
    <source>
        <dbReference type="Proteomes" id="UP000287361"/>
    </source>
</evidence>
<protein>
    <submittedName>
        <fullName evidence="9">Membrane protein</fullName>
    </submittedName>
</protein>
<keyword evidence="3" id="KW-1003">Cell membrane</keyword>
<feature type="domain" description="EamA" evidence="8">
    <location>
        <begin position="9"/>
        <end position="139"/>
    </location>
</feature>
<evidence type="ECO:0000256" key="2">
    <source>
        <dbReference type="ARBA" id="ARBA00007362"/>
    </source>
</evidence>
<dbReference type="EMBL" id="BHVZ01000014">
    <property type="protein sequence ID" value="GCB30343.1"/>
    <property type="molecule type" value="Genomic_DNA"/>
</dbReference>
<dbReference type="InterPro" id="IPR000620">
    <property type="entry name" value="EamA_dom"/>
</dbReference>
<evidence type="ECO:0000256" key="5">
    <source>
        <dbReference type="ARBA" id="ARBA00022989"/>
    </source>
</evidence>
<dbReference type="SUPFAM" id="SSF103481">
    <property type="entry name" value="Multidrug resistance efflux transporter EmrE"/>
    <property type="match status" value="2"/>
</dbReference>
<feature type="transmembrane region" description="Helical" evidence="7">
    <location>
        <begin position="38"/>
        <end position="56"/>
    </location>
</feature>
<dbReference type="PANTHER" id="PTHR42920">
    <property type="entry name" value="OS03G0707200 PROTEIN-RELATED"/>
    <property type="match status" value="1"/>
</dbReference>
<dbReference type="InterPro" id="IPR037185">
    <property type="entry name" value="EmrE-like"/>
</dbReference>
<evidence type="ECO:0000259" key="8">
    <source>
        <dbReference type="Pfam" id="PF00892"/>
    </source>
</evidence>
<reference evidence="9 10" key="1">
    <citation type="submission" date="2018-10" db="EMBL/GenBank/DDBJ databases">
        <title>Draft Genome Sequence of Anaerotignum sp. KCTC 15736.</title>
        <authorList>
            <person name="Choi S.H."/>
            <person name="Kim J.S."/>
            <person name="Kang S.W."/>
            <person name="Lee J.S."/>
            <person name="Park S.H."/>
        </authorList>
    </citation>
    <scope>NUCLEOTIDE SEQUENCE [LARGE SCALE GENOMIC DNA]</scope>
    <source>
        <strain evidence="9 10">KCTC 15736</strain>
    </source>
</reference>
<feature type="transmembrane region" description="Helical" evidence="7">
    <location>
        <begin position="204"/>
        <end position="227"/>
    </location>
</feature>
<feature type="transmembrane region" description="Helical" evidence="7">
    <location>
        <begin position="266"/>
        <end position="285"/>
    </location>
</feature>
<keyword evidence="6 7" id="KW-0472">Membrane</keyword>
<proteinExistence type="inferred from homology"/>
<evidence type="ECO:0000256" key="3">
    <source>
        <dbReference type="ARBA" id="ARBA00022475"/>
    </source>
</evidence>
<gene>
    <name evidence="9" type="ORF">KGMB03357_20040</name>
</gene>
<sequence>MDEKKKMLLADFALLLAATFWGMGFVAGDMAAKAFPTFWIMAVRFLGAAFWMGLLFRRAVKSSMKEDIKAGMILGGLLFLAQPLQIIALRYTTPSKQAFLVTTYVVIVPFISWLVLRKRPQNKAFAAGAMALFGIGLISLSGSLRVELGDALSLLFALVYSFLIVATGICAKKVSPLAMSFYQYLTAGGLSLITMLILGEMPQAYPLVGVGAMAYLMIVNTVGAYTLQNIAQRYTSDTHSAVLLSMESVIGYFCGVVLYGDPFTTRVLIGGLIVFGAVLLSVLNWKEILKRKQA</sequence>
<dbReference type="AlphaFoldDB" id="A0A401LFM5"/>
<feature type="transmembrane region" description="Helical" evidence="7">
    <location>
        <begin position="97"/>
        <end position="116"/>
    </location>
</feature>
<feature type="transmembrane region" description="Helical" evidence="7">
    <location>
        <begin position="239"/>
        <end position="260"/>
    </location>
</feature>
<evidence type="ECO:0000256" key="6">
    <source>
        <dbReference type="ARBA" id="ARBA00023136"/>
    </source>
</evidence>
<keyword evidence="5 7" id="KW-1133">Transmembrane helix</keyword>
<feature type="domain" description="EamA" evidence="8">
    <location>
        <begin position="148"/>
        <end position="282"/>
    </location>
</feature>
<organism evidence="9 10">
    <name type="scientific">Anaerotignum faecicola</name>
    <dbReference type="NCBI Taxonomy" id="2358141"/>
    <lineage>
        <taxon>Bacteria</taxon>
        <taxon>Bacillati</taxon>
        <taxon>Bacillota</taxon>
        <taxon>Clostridia</taxon>
        <taxon>Lachnospirales</taxon>
        <taxon>Anaerotignaceae</taxon>
        <taxon>Anaerotignum</taxon>
    </lineage>
</organism>